<dbReference type="SUPFAM" id="SSF52743">
    <property type="entry name" value="Subtilisin-like"/>
    <property type="match status" value="1"/>
</dbReference>
<feature type="active site" description="Charge relay system" evidence="5">
    <location>
        <position position="74"/>
    </location>
</feature>
<dbReference type="InterPro" id="IPR034067">
    <property type="entry name" value="Serine_protease_KerA-like_dom"/>
</dbReference>
<dbReference type="Proteomes" id="UP000295497">
    <property type="component" value="Chromosome"/>
</dbReference>
<keyword evidence="4 5" id="KW-0720">Serine protease</keyword>
<evidence type="ECO:0000256" key="1">
    <source>
        <dbReference type="ARBA" id="ARBA00011073"/>
    </source>
</evidence>
<keyword evidence="3 5" id="KW-0378">Hydrolase</keyword>
<dbReference type="PROSITE" id="PS51892">
    <property type="entry name" value="SUBTILASE"/>
    <property type="match status" value="1"/>
</dbReference>
<dbReference type="CDD" id="cd07492">
    <property type="entry name" value="Peptidases_S8_8"/>
    <property type="match status" value="1"/>
</dbReference>
<dbReference type="InterPro" id="IPR000209">
    <property type="entry name" value="Peptidase_S8/S53_dom"/>
</dbReference>
<dbReference type="Gene3D" id="3.40.50.200">
    <property type="entry name" value="Peptidase S8/S53 domain"/>
    <property type="match status" value="1"/>
</dbReference>
<dbReference type="RefSeq" id="WP_129577759.1">
    <property type="nucleotide sequence ID" value="NZ_CP012672.1"/>
</dbReference>
<dbReference type="PROSITE" id="PS00138">
    <property type="entry name" value="SUBTILASE_SER"/>
    <property type="match status" value="1"/>
</dbReference>
<dbReference type="GO" id="GO:0004252">
    <property type="term" value="F:serine-type endopeptidase activity"/>
    <property type="evidence" value="ECO:0007669"/>
    <property type="project" value="UniProtKB-UniRule"/>
</dbReference>
<evidence type="ECO:0000313" key="10">
    <source>
        <dbReference type="Proteomes" id="UP000295497"/>
    </source>
</evidence>
<dbReference type="InterPro" id="IPR050131">
    <property type="entry name" value="Peptidase_S8_subtilisin-like"/>
</dbReference>
<evidence type="ECO:0000256" key="5">
    <source>
        <dbReference type="PROSITE-ProRule" id="PRU01240"/>
    </source>
</evidence>
<evidence type="ECO:0000313" key="9">
    <source>
        <dbReference type="EMBL" id="AUX34568.1"/>
    </source>
</evidence>
<protein>
    <submittedName>
        <fullName evidence="9">Alkaline protease</fullName>
    </submittedName>
</protein>
<evidence type="ECO:0000256" key="6">
    <source>
        <dbReference type="RuleBase" id="RU003355"/>
    </source>
</evidence>
<dbReference type="InterPro" id="IPR023828">
    <property type="entry name" value="Peptidase_S8_Ser-AS"/>
</dbReference>
<feature type="active site" description="Charge relay system" evidence="5">
    <location>
        <position position="229"/>
    </location>
</feature>
<dbReference type="InterPro" id="IPR036852">
    <property type="entry name" value="Peptidase_S8/S53_dom_sf"/>
</dbReference>
<feature type="compositionally biased region" description="Low complexity" evidence="7">
    <location>
        <begin position="278"/>
        <end position="299"/>
    </location>
</feature>
<reference evidence="9 10" key="1">
    <citation type="submission" date="2015-09" db="EMBL/GenBank/DDBJ databases">
        <title>Sorangium comparison.</title>
        <authorList>
            <person name="Zaburannyi N."/>
            <person name="Bunk B."/>
            <person name="Overmann J."/>
            <person name="Mueller R."/>
        </authorList>
    </citation>
    <scope>NUCLEOTIDE SEQUENCE [LARGE SCALE GENOMIC DNA]</scope>
    <source>
        <strain evidence="9 10">So ce836</strain>
    </source>
</reference>
<dbReference type="InterPro" id="IPR015500">
    <property type="entry name" value="Peptidase_S8_subtilisin-rel"/>
</dbReference>
<organism evidence="9 10">
    <name type="scientific">Sorangium cellulosum</name>
    <name type="common">Polyangium cellulosum</name>
    <dbReference type="NCBI Taxonomy" id="56"/>
    <lineage>
        <taxon>Bacteria</taxon>
        <taxon>Pseudomonadati</taxon>
        <taxon>Myxococcota</taxon>
        <taxon>Polyangia</taxon>
        <taxon>Polyangiales</taxon>
        <taxon>Polyangiaceae</taxon>
        <taxon>Sorangium</taxon>
    </lineage>
</organism>
<evidence type="ECO:0000259" key="8">
    <source>
        <dbReference type="Pfam" id="PF00082"/>
    </source>
</evidence>
<dbReference type="EMBL" id="CP012672">
    <property type="protein sequence ID" value="AUX34568.1"/>
    <property type="molecule type" value="Genomic_DNA"/>
</dbReference>
<keyword evidence="2 5" id="KW-0645">Protease</keyword>
<evidence type="ECO:0000256" key="2">
    <source>
        <dbReference type="ARBA" id="ARBA00022670"/>
    </source>
</evidence>
<proteinExistence type="inferred from homology"/>
<dbReference type="InterPro" id="IPR023827">
    <property type="entry name" value="Peptidase_S8_Asp-AS"/>
</dbReference>
<dbReference type="PRINTS" id="PR00723">
    <property type="entry name" value="SUBTILISIN"/>
</dbReference>
<evidence type="ECO:0000256" key="4">
    <source>
        <dbReference type="ARBA" id="ARBA00022825"/>
    </source>
</evidence>
<dbReference type="Pfam" id="PF00082">
    <property type="entry name" value="Peptidase_S8"/>
    <property type="match status" value="1"/>
</dbReference>
<dbReference type="PROSITE" id="PS00136">
    <property type="entry name" value="SUBTILASE_ASP"/>
    <property type="match status" value="1"/>
</dbReference>
<name>A0A4P2QWH7_SORCE</name>
<dbReference type="PANTHER" id="PTHR43806:SF11">
    <property type="entry name" value="CEREVISIN-RELATED"/>
    <property type="match status" value="1"/>
</dbReference>
<sequence length="308" mass="31294">MTAPSPVRPGGELLRDAARPDARRGAGVRVALVDSGVDGAHPALRSAALRHVALCSRGAVHEVAPCAPGDVSGHGTACAGIVHRMAPGAEITSVRALGEDGRCSRDGLIAALRFCVRERFSVVNLSLGIDIPKSAPLRPGDYRSLVELYEVADAAYTAEVVLVAAGPNAAAFRTYPGRFKSLIGVGRGPFQDPEALQSELTHDHEILAPGNEVLAPAPGGGERRWTGTSFAAPHVTAHVARIRAARPELSIEAVKAALHELARGAGSGAGRSAEEGATEVGAGAAAAEGGAAPGRAAAEAPEDGRAPA</sequence>
<dbReference type="GO" id="GO:0006508">
    <property type="term" value="P:proteolysis"/>
    <property type="evidence" value="ECO:0007669"/>
    <property type="project" value="UniProtKB-KW"/>
</dbReference>
<feature type="region of interest" description="Disordered" evidence="7">
    <location>
        <begin position="265"/>
        <end position="308"/>
    </location>
</feature>
<comment type="similarity">
    <text evidence="1 5 6">Belongs to the peptidase S8 family.</text>
</comment>
<feature type="domain" description="Peptidase S8/S53" evidence="8">
    <location>
        <begin position="25"/>
        <end position="262"/>
    </location>
</feature>
<evidence type="ECO:0000256" key="7">
    <source>
        <dbReference type="SAM" id="MobiDB-lite"/>
    </source>
</evidence>
<evidence type="ECO:0000256" key="3">
    <source>
        <dbReference type="ARBA" id="ARBA00022801"/>
    </source>
</evidence>
<feature type="active site" description="Charge relay system" evidence="5">
    <location>
        <position position="34"/>
    </location>
</feature>
<gene>
    <name evidence="9" type="ORF">SOCE836_067420</name>
</gene>
<dbReference type="PANTHER" id="PTHR43806">
    <property type="entry name" value="PEPTIDASE S8"/>
    <property type="match status" value="1"/>
</dbReference>
<dbReference type="AlphaFoldDB" id="A0A4P2QWH7"/>
<accession>A0A4P2QWH7</accession>